<dbReference type="Gene3D" id="1.10.260.40">
    <property type="entry name" value="lambda repressor-like DNA-binding domains"/>
    <property type="match status" value="1"/>
</dbReference>
<proteinExistence type="predicted"/>
<feature type="domain" description="HTH cro/C1-type" evidence="2">
    <location>
        <begin position="20"/>
        <end position="73"/>
    </location>
</feature>
<dbReference type="AlphaFoldDB" id="A0A646KKJ0"/>
<evidence type="ECO:0000259" key="2">
    <source>
        <dbReference type="PROSITE" id="PS50943"/>
    </source>
</evidence>
<dbReference type="Pfam" id="PF19054">
    <property type="entry name" value="DUF5753"/>
    <property type="match status" value="1"/>
</dbReference>
<dbReference type="CDD" id="cd00093">
    <property type="entry name" value="HTH_XRE"/>
    <property type="match status" value="1"/>
</dbReference>
<dbReference type="EMBL" id="VCLA01000156">
    <property type="protein sequence ID" value="MQT02580.1"/>
    <property type="molecule type" value="Genomic_DNA"/>
</dbReference>
<dbReference type="Proteomes" id="UP000419138">
    <property type="component" value="Unassembled WGS sequence"/>
</dbReference>
<evidence type="ECO:0000313" key="4">
    <source>
        <dbReference type="Proteomes" id="UP000419138"/>
    </source>
</evidence>
<dbReference type="PROSITE" id="PS50943">
    <property type="entry name" value="HTH_CROC1"/>
    <property type="match status" value="1"/>
</dbReference>
<organism evidence="3 4">
    <name type="scientific">Streptomyces jumonjinensis</name>
    <dbReference type="NCBI Taxonomy" id="1945"/>
    <lineage>
        <taxon>Bacteria</taxon>
        <taxon>Bacillati</taxon>
        <taxon>Actinomycetota</taxon>
        <taxon>Actinomycetes</taxon>
        <taxon>Kitasatosporales</taxon>
        <taxon>Streptomycetaceae</taxon>
        <taxon>Streptomyces</taxon>
    </lineage>
</organism>
<feature type="region of interest" description="Disordered" evidence="1">
    <location>
        <begin position="298"/>
        <end position="318"/>
    </location>
</feature>
<name>A0A646KKJ0_STRJU</name>
<dbReference type="Pfam" id="PF13560">
    <property type="entry name" value="HTH_31"/>
    <property type="match status" value="1"/>
</dbReference>
<keyword evidence="4" id="KW-1185">Reference proteome</keyword>
<accession>A0A646KKJ0</accession>
<sequence length="318" mass="35519">MSDDEPSANLHPFQSFGLDVKQVRKARRMTQKGLGRATGYSEGHVSRFESGKVVPTEKFAVGADRVLGTGDLFARQLRRIMADLAGNHPNWFVPYVELEREASRIYDYSTTFIMGMLQTPEYARATLRAGVPRETADVVESRVVARIGRHAVMEREAPPRLWVVLHEACLRTVVGGREVMSQQLEHLAREAVSPSITLQVLPYSEGAPAYHLPFTLLGFVDAPTLLHAEGPQGGRPYDTAHTVSAAIDSYDHLRASALSPPKSIARIQEIAKEYANEQRRSNRLDQVELQRAGWRAVRRGGPRVRPVRRRARPGQQAQ</sequence>
<gene>
    <name evidence="3" type="ORF">FF041_20985</name>
</gene>
<evidence type="ECO:0000256" key="1">
    <source>
        <dbReference type="SAM" id="MobiDB-lite"/>
    </source>
</evidence>
<protein>
    <submittedName>
        <fullName evidence="3">Helix-turn-helix transcriptional regulator</fullName>
    </submittedName>
</protein>
<dbReference type="InterPro" id="IPR043917">
    <property type="entry name" value="DUF5753"/>
</dbReference>
<dbReference type="SUPFAM" id="SSF47413">
    <property type="entry name" value="lambda repressor-like DNA-binding domains"/>
    <property type="match status" value="1"/>
</dbReference>
<evidence type="ECO:0000313" key="3">
    <source>
        <dbReference type="EMBL" id="MQT02580.1"/>
    </source>
</evidence>
<dbReference type="SMART" id="SM00530">
    <property type="entry name" value="HTH_XRE"/>
    <property type="match status" value="1"/>
</dbReference>
<dbReference type="InterPro" id="IPR001387">
    <property type="entry name" value="Cro/C1-type_HTH"/>
</dbReference>
<dbReference type="GO" id="GO:0003677">
    <property type="term" value="F:DNA binding"/>
    <property type="evidence" value="ECO:0007669"/>
    <property type="project" value="InterPro"/>
</dbReference>
<dbReference type="OrthoDB" id="2897536at2"/>
<feature type="compositionally biased region" description="Basic residues" evidence="1">
    <location>
        <begin position="298"/>
        <end position="312"/>
    </location>
</feature>
<comment type="caution">
    <text evidence="3">The sequence shown here is derived from an EMBL/GenBank/DDBJ whole genome shotgun (WGS) entry which is preliminary data.</text>
</comment>
<reference evidence="3 4" key="1">
    <citation type="submission" date="2019-05" db="EMBL/GenBank/DDBJ databases">
        <title>Comparative genomics and metabolomics analyses of clavulanic acid producing Streptomyces species provides insight into specialized metabolism and evolution of beta-lactam biosynthetic gene clusters.</title>
        <authorList>
            <person name="Moore M.A."/>
            <person name="Cruz-Morales P."/>
            <person name="Barona Gomez F."/>
            <person name="Kapil T."/>
        </authorList>
    </citation>
    <scope>NUCLEOTIDE SEQUENCE [LARGE SCALE GENOMIC DNA]</scope>
    <source>
        <strain evidence="3 4">NRRL 5741</strain>
    </source>
</reference>
<dbReference type="InterPro" id="IPR010982">
    <property type="entry name" value="Lambda_DNA-bd_dom_sf"/>
</dbReference>